<evidence type="ECO:0000313" key="2">
    <source>
        <dbReference type="EMBL" id="CAL1415006.1"/>
    </source>
</evidence>
<gene>
    <name evidence="2" type="ORF">LTRI10_LOCUS54135</name>
</gene>
<name>A0AAV2GX22_9ROSI</name>
<keyword evidence="1" id="KW-0732">Signal</keyword>
<dbReference type="EMBL" id="OZ034822">
    <property type="protein sequence ID" value="CAL1415006.1"/>
    <property type="molecule type" value="Genomic_DNA"/>
</dbReference>
<accession>A0AAV2GX22</accession>
<proteinExistence type="predicted"/>
<dbReference type="AlphaFoldDB" id="A0AAV2GX22"/>
<feature type="signal peptide" evidence="1">
    <location>
        <begin position="1"/>
        <end position="35"/>
    </location>
</feature>
<reference evidence="2 3" key="1">
    <citation type="submission" date="2024-04" db="EMBL/GenBank/DDBJ databases">
        <authorList>
            <person name="Fracassetti M."/>
        </authorList>
    </citation>
    <scope>NUCLEOTIDE SEQUENCE [LARGE SCALE GENOMIC DNA]</scope>
</reference>
<dbReference type="Proteomes" id="UP001497516">
    <property type="component" value="Chromosome 9"/>
</dbReference>
<sequence>MPGSVDLAALLSRIFVLLQLLLLMANWMSNCPVDAEVTGGLVRFLPGGAVVARQIEAENDSGFGVLGGLFFKPIWSRRRCSWMPGHLMAAFRLSAGEREWWLGFLFLSRLRSRFLLDSSSIEVEVPLGLGRTFSFDFVRIRTPQLICYAEVNCLGSSISHPNSRQEIGGF</sequence>
<feature type="chain" id="PRO_5043472185" description="Secreted protein" evidence="1">
    <location>
        <begin position="36"/>
        <end position="170"/>
    </location>
</feature>
<evidence type="ECO:0000256" key="1">
    <source>
        <dbReference type="SAM" id="SignalP"/>
    </source>
</evidence>
<organism evidence="2 3">
    <name type="scientific">Linum trigynum</name>
    <dbReference type="NCBI Taxonomy" id="586398"/>
    <lineage>
        <taxon>Eukaryota</taxon>
        <taxon>Viridiplantae</taxon>
        <taxon>Streptophyta</taxon>
        <taxon>Embryophyta</taxon>
        <taxon>Tracheophyta</taxon>
        <taxon>Spermatophyta</taxon>
        <taxon>Magnoliopsida</taxon>
        <taxon>eudicotyledons</taxon>
        <taxon>Gunneridae</taxon>
        <taxon>Pentapetalae</taxon>
        <taxon>rosids</taxon>
        <taxon>fabids</taxon>
        <taxon>Malpighiales</taxon>
        <taxon>Linaceae</taxon>
        <taxon>Linum</taxon>
    </lineage>
</organism>
<keyword evidence="3" id="KW-1185">Reference proteome</keyword>
<protein>
    <recommendedName>
        <fullName evidence="4">Secreted protein</fullName>
    </recommendedName>
</protein>
<evidence type="ECO:0000313" key="3">
    <source>
        <dbReference type="Proteomes" id="UP001497516"/>
    </source>
</evidence>
<evidence type="ECO:0008006" key="4">
    <source>
        <dbReference type="Google" id="ProtNLM"/>
    </source>
</evidence>